<dbReference type="Proteomes" id="UP001218638">
    <property type="component" value="Chromosome"/>
</dbReference>
<dbReference type="Pfam" id="PF13692">
    <property type="entry name" value="Glyco_trans_1_4"/>
    <property type="match status" value="1"/>
</dbReference>
<dbReference type="GO" id="GO:0016757">
    <property type="term" value="F:glycosyltransferase activity"/>
    <property type="evidence" value="ECO:0007669"/>
    <property type="project" value="UniProtKB-ARBA"/>
</dbReference>
<dbReference type="CDD" id="cd03814">
    <property type="entry name" value="GT4-like"/>
    <property type="match status" value="1"/>
</dbReference>
<organism evidence="2 3">
    <name type="scientific">Synoicihabitans lomoniglobus</name>
    <dbReference type="NCBI Taxonomy" id="2909285"/>
    <lineage>
        <taxon>Bacteria</taxon>
        <taxon>Pseudomonadati</taxon>
        <taxon>Verrucomicrobiota</taxon>
        <taxon>Opitutia</taxon>
        <taxon>Opitutales</taxon>
        <taxon>Opitutaceae</taxon>
        <taxon>Synoicihabitans</taxon>
    </lineage>
</organism>
<accession>A0AAF0CSU6</accession>
<gene>
    <name evidence="2" type="ORF">PXH66_11285</name>
</gene>
<dbReference type="PANTHER" id="PTHR45947">
    <property type="entry name" value="SULFOQUINOVOSYL TRANSFERASE SQD2"/>
    <property type="match status" value="1"/>
</dbReference>
<dbReference type="RefSeq" id="WP_330932367.1">
    <property type="nucleotide sequence ID" value="NZ_CP119075.1"/>
</dbReference>
<dbReference type="Gene3D" id="3.40.50.2000">
    <property type="entry name" value="Glycogen Phosphorylase B"/>
    <property type="match status" value="2"/>
</dbReference>
<dbReference type="SUPFAM" id="SSF53756">
    <property type="entry name" value="UDP-Glycosyltransferase/glycogen phosphorylase"/>
    <property type="match status" value="1"/>
</dbReference>
<dbReference type="EMBL" id="CP119075">
    <property type="protein sequence ID" value="WED67432.1"/>
    <property type="molecule type" value="Genomic_DNA"/>
</dbReference>
<evidence type="ECO:0000313" key="3">
    <source>
        <dbReference type="Proteomes" id="UP001218638"/>
    </source>
</evidence>
<dbReference type="Pfam" id="PF13439">
    <property type="entry name" value="Glyco_transf_4"/>
    <property type="match status" value="1"/>
</dbReference>
<dbReference type="KEGG" id="slom:PXH66_11285"/>
<reference evidence="2" key="1">
    <citation type="submission" date="2023-03" db="EMBL/GenBank/DDBJ databases">
        <title>Lomoglobus Profundus gen. nov., sp. nov., a novel member of the phylum Verrucomicrobia, isolated from deep-marine sediment of South China Sea.</title>
        <authorList>
            <person name="Ahmad T."/>
            <person name="Ishaq S.E."/>
            <person name="Wang F."/>
        </authorList>
    </citation>
    <scope>NUCLEOTIDE SEQUENCE</scope>
    <source>
        <strain evidence="2">LMO-M01</strain>
    </source>
</reference>
<proteinExistence type="predicted"/>
<protein>
    <submittedName>
        <fullName evidence="2">Glycosyltransferase family 1 protein</fullName>
    </submittedName>
</protein>
<feature type="domain" description="Glycosyltransferase subfamily 4-like N-terminal" evidence="1">
    <location>
        <begin position="14"/>
        <end position="181"/>
    </location>
</feature>
<evidence type="ECO:0000259" key="1">
    <source>
        <dbReference type="Pfam" id="PF13439"/>
    </source>
</evidence>
<evidence type="ECO:0000313" key="2">
    <source>
        <dbReference type="EMBL" id="WED67432.1"/>
    </source>
</evidence>
<dbReference type="InterPro" id="IPR050194">
    <property type="entry name" value="Glycosyltransferase_grp1"/>
</dbReference>
<name>A0AAF0CSU6_9BACT</name>
<keyword evidence="3" id="KW-1185">Reference proteome</keyword>
<dbReference type="PANTHER" id="PTHR45947:SF3">
    <property type="entry name" value="SULFOQUINOVOSYL TRANSFERASE SQD2"/>
    <property type="match status" value="1"/>
</dbReference>
<sequence>MRITLVTETFLPEVNGVAMTLGRLVGGLRERGFDVEVIRPRQVQETAQTKAPAGEFVVPGAPIPFYRSLRMGLPATRKLKRRWQQQRPDIVHIATEGPLGVSALRAARALKLPVTSSYHTNFHQYGSHYGMSILKSIALAWMRWFHNASFCTMVPTRQMQAELEGDGFERLRVLSRGVDTDLFSPARRDEKLRESWGAGPDDPVVIHVGRMAAEKNIGLAVEAFEALRASVPDARLVLVGDGPAKAPLSAKHPEYHYAGMRRGEDLAAHYASADVFLFPSVTETFGNVVTEGLASGLVVMGYDYAAAREHVRDGTNGYLVPMNDEAAFKRRATAIMVERANWPAVRAAARDTAQGLTWTVIVQLFADTLAEAIEASRTRAD</sequence>
<dbReference type="AlphaFoldDB" id="A0AAF0CSU6"/>
<dbReference type="InterPro" id="IPR028098">
    <property type="entry name" value="Glyco_trans_4-like_N"/>
</dbReference>